<dbReference type="SUPFAM" id="SSF51215">
    <property type="entry name" value="Regulatory protein AraC"/>
    <property type="match status" value="1"/>
</dbReference>
<reference evidence="6 7" key="1">
    <citation type="submission" date="2024-08" db="EMBL/GenBank/DDBJ databases">
        <title>Whole-genome sequencing of halo(alkali)philic microorganisms from hypersaline lakes.</title>
        <authorList>
            <person name="Sorokin D.Y."/>
            <person name="Merkel A.Y."/>
            <person name="Messina E."/>
            <person name="Yakimov M."/>
        </authorList>
    </citation>
    <scope>NUCLEOTIDE SEQUENCE [LARGE SCALE GENOMIC DNA]</scope>
    <source>
        <strain evidence="6 7">AB-hyl4</strain>
    </source>
</reference>
<evidence type="ECO:0000256" key="1">
    <source>
        <dbReference type="ARBA" id="ARBA00023015"/>
    </source>
</evidence>
<dbReference type="PROSITE" id="PS01124">
    <property type="entry name" value="HTH_ARAC_FAMILY_2"/>
    <property type="match status" value="1"/>
</dbReference>
<name>A0ABV4U2J9_9BACT</name>
<gene>
    <name evidence="6" type="ORF">ACERK3_05845</name>
</gene>
<evidence type="ECO:0000313" key="6">
    <source>
        <dbReference type="EMBL" id="MFA9477815.1"/>
    </source>
</evidence>
<evidence type="ECO:0000256" key="4">
    <source>
        <dbReference type="SAM" id="MobiDB-lite"/>
    </source>
</evidence>
<dbReference type="Pfam" id="PF12833">
    <property type="entry name" value="HTH_18"/>
    <property type="match status" value="1"/>
</dbReference>
<evidence type="ECO:0000259" key="5">
    <source>
        <dbReference type="PROSITE" id="PS01124"/>
    </source>
</evidence>
<dbReference type="PROSITE" id="PS00041">
    <property type="entry name" value="HTH_ARAC_FAMILY_1"/>
    <property type="match status" value="1"/>
</dbReference>
<keyword evidence="3" id="KW-0804">Transcription</keyword>
<keyword evidence="1" id="KW-0805">Transcription regulation</keyword>
<accession>A0ABV4U2J9</accession>
<feature type="domain" description="HTH araC/xylS-type" evidence="5">
    <location>
        <begin position="183"/>
        <end position="281"/>
    </location>
</feature>
<dbReference type="InterPro" id="IPR009057">
    <property type="entry name" value="Homeodomain-like_sf"/>
</dbReference>
<dbReference type="PANTHER" id="PTHR43280">
    <property type="entry name" value="ARAC-FAMILY TRANSCRIPTIONAL REGULATOR"/>
    <property type="match status" value="1"/>
</dbReference>
<dbReference type="SUPFAM" id="SSF46689">
    <property type="entry name" value="Homeodomain-like"/>
    <property type="match status" value="2"/>
</dbReference>
<sequence length="305" mass="34595">MQPTLTLLPRSPEQTLYCFRRVDSRFDFDWHHHREYELTWIGESHGRRFVGDAIEEYQPGELVLLGPHLPHTWASSAPAGPDAVHEAVVITFDDDWVVSFIDHCPEFRAVSSLLQAARSGVVFDPERVAALRPRIEALVDLPATDQLLELLAILQRLADDDKARQLVSDGYLQHSRSHDARAQRMLEHILNHVDQPLQQADVAARVGMTPAAFSRFFRRVTGRGFVEYVHELRVGQACRLLIETDWPVSRICFEVGFGNLANFNRVFRRLKAMPPRGFRQRFAQPAPARDAASSQSACGSPVKTR</sequence>
<dbReference type="InterPro" id="IPR018062">
    <property type="entry name" value="HTH_AraC-typ_CS"/>
</dbReference>
<dbReference type="SMART" id="SM00342">
    <property type="entry name" value="HTH_ARAC"/>
    <property type="match status" value="1"/>
</dbReference>
<dbReference type="InterPro" id="IPR037923">
    <property type="entry name" value="HTH-like"/>
</dbReference>
<dbReference type="EMBL" id="JBGUBD010000003">
    <property type="protein sequence ID" value="MFA9477815.1"/>
    <property type="molecule type" value="Genomic_DNA"/>
</dbReference>
<feature type="region of interest" description="Disordered" evidence="4">
    <location>
        <begin position="283"/>
        <end position="305"/>
    </location>
</feature>
<comment type="caution">
    <text evidence="6">The sequence shown here is derived from an EMBL/GenBank/DDBJ whole genome shotgun (WGS) entry which is preliminary data.</text>
</comment>
<evidence type="ECO:0000256" key="2">
    <source>
        <dbReference type="ARBA" id="ARBA00023125"/>
    </source>
</evidence>
<proteinExistence type="predicted"/>
<evidence type="ECO:0000313" key="7">
    <source>
        <dbReference type="Proteomes" id="UP001575105"/>
    </source>
</evidence>
<dbReference type="PANTHER" id="PTHR43280:SF27">
    <property type="entry name" value="TRANSCRIPTIONAL REGULATOR MTLR"/>
    <property type="match status" value="1"/>
</dbReference>
<dbReference type="RefSeq" id="WP_425344740.1">
    <property type="nucleotide sequence ID" value="NZ_JBGUBD010000003.1"/>
</dbReference>
<dbReference type="InterPro" id="IPR018060">
    <property type="entry name" value="HTH_AraC"/>
</dbReference>
<dbReference type="Proteomes" id="UP001575105">
    <property type="component" value="Unassembled WGS sequence"/>
</dbReference>
<keyword evidence="2" id="KW-0238">DNA-binding</keyword>
<protein>
    <submittedName>
        <fullName evidence="6">Helix-turn-helix domain-containing protein</fullName>
    </submittedName>
</protein>
<dbReference type="Gene3D" id="1.10.10.60">
    <property type="entry name" value="Homeodomain-like"/>
    <property type="match status" value="2"/>
</dbReference>
<evidence type="ECO:0000256" key="3">
    <source>
        <dbReference type="ARBA" id="ARBA00023163"/>
    </source>
</evidence>
<keyword evidence="7" id="KW-1185">Reference proteome</keyword>
<organism evidence="6 7">
    <name type="scientific">Natronomicrosphaera hydrolytica</name>
    <dbReference type="NCBI Taxonomy" id="3242702"/>
    <lineage>
        <taxon>Bacteria</taxon>
        <taxon>Pseudomonadati</taxon>
        <taxon>Planctomycetota</taxon>
        <taxon>Phycisphaerae</taxon>
        <taxon>Phycisphaerales</taxon>
        <taxon>Phycisphaeraceae</taxon>
        <taxon>Natronomicrosphaera</taxon>
    </lineage>
</organism>